<dbReference type="Pfam" id="PF05524">
    <property type="entry name" value="PEP-utilisers_N"/>
    <property type="match status" value="1"/>
</dbReference>
<name>A0A0W0VDT9_9GAMM</name>
<keyword evidence="6" id="KW-0813">Transport</keyword>
<gene>
    <name evidence="16" type="primary">ptsP</name>
    <name evidence="16" type="ORF">Ljor_2107</name>
</gene>
<keyword evidence="12" id="KW-0418">Kinase</keyword>
<sequence length="767" mass="84983">MLKILKRIVQDVTTANHLDEALTILVQRVRKAVNAEAVSVYLIDNKHAEYVLIATEGLNNQAISRVRVSLDHGLIGLVGRREEPINIEDAPSHPDFHDNPLLGEHHLKGFLGVPIIQHRKLYGVITAQQAEERCFDDAEEAFLITLAAQLGGIIAHAEATGELAVLTQPQLKGASANNSKLEVPSTALVGVGCVPGVGIGTAVVIYPPADIDAVPRQMVENIEEEIIAFFEALQAAREDMLRLSRRMKTTVAEDEHALFDVYLRILDKESLGAEVEQVIREEHLSAQAALSVVIKKHVQQFEDMEDEYLRERASDFRDLGRRVLAELQLSQREEIVYPRRTVLIGEEITASVLAEVPEGQLAGIVSAKGANNSHVAILARALGVPTVMGVRGLKVEQMSRRAVVVDGYYGHLYISPSRTVLAEFKKLAQEEDELNQSLVSLRDKPAETLDNYRVSLQVNTGLAMDAGLSLSVGAEGVGLYRSEVPFMSRDRFPSEDEQYIIYRQILKAFAPRFVTMRTLDIGGDKILPYFPVEEDNPYLGWRGIRVTLDHPDVFLMQVRAMMRASEELNNLRIMLPMVTTLSEVEEASYLLDQAFKELLEEGCRIEKPKLGVMIEVPAAVYLARELAKRVEFISVGSNDLTQYLLAVDRNNSRVAGLYDAFHPAMLRTLMKVVEGGHAAGVEVSICGEMASDPLAVILLLAMGYDTLSMNSTSLPRIKWVIRNISLAYARKILADVLELEHPAEIRLYLQKALEEEGLGGLIRAGKS</sequence>
<evidence type="ECO:0000256" key="2">
    <source>
        <dbReference type="ARBA" id="ARBA00001946"/>
    </source>
</evidence>
<comment type="cofactor">
    <cofactor evidence="2">
        <name>Mg(2+)</name>
        <dbReference type="ChEBI" id="CHEBI:18420"/>
    </cofactor>
</comment>
<keyword evidence="8" id="KW-0762">Sugar transport</keyword>
<evidence type="ECO:0000256" key="11">
    <source>
        <dbReference type="ARBA" id="ARBA00022723"/>
    </source>
</evidence>
<evidence type="ECO:0000256" key="10">
    <source>
        <dbReference type="ARBA" id="ARBA00022683"/>
    </source>
</evidence>
<dbReference type="Pfam" id="PF02896">
    <property type="entry name" value="PEP-utilizers_C"/>
    <property type="match status" value="1"/>
</dbReference>
<evidence type="ECO:0000256" key="12">
    <source>
        <dbReference type="ARBA" id="ARBA00022777"/>
    </source>
</evidence>
<dbReference type="InterPro" id="IPR006318">
    <property type="entry name" value="PTS_EI-like"/>
</dbReference>
<dbReference type="OrthoDB" id="9765468at2"/>
<dbReference type="GO" id="GO:0016301">
    <property type="term" value="F:kinase activity"/>
    <property type="evidence" value="ECO:0007669"/>
    <property type="project" value="UniProtKB-KW"/>
</dbReference>
<keyword evidence="7" id="KW-0963">Cytoplasm</keyword>
<evidence type="ECO:0000313" key="16">
    <source>
        <dbReference type="EMBL" id="KTD17801.1"/>
    </source>
</evidence>
<dbReference type="InterPro" id="IPR040442">
    <property type="entry name" value="Pyrv_kinase-like_dom_sf"/>
</dbReference>
<keyword evidence="16" id="KW-0670">Pyruvate</keyword>
<dbReference type="SMART" id="SM00065">
    <property type="entry name" value="GAF"/>
    <property type="match status" value="1"/>
</dbReference>
<dbReference type="PANTHER" id="PTHR46244">
    <property type="entry name" value="PHOSPHOENOLPYRUVATE-PROTEIN PHOSPHOTRANSFERASE"/>
    <property type="match status" value="1"/>
</dbReference>
<dbReference type="STRING" id="456.Ljor_2107"/>
<dbReference type="InterPro" id="IPR023151">
    <property type="entry name" value="PEP_util_CS"/>
</dbReference>
<evidence type="ECO:0000256" key="5">
    <source>
        <dbReference type="ARBA" id="ARBA00012232"/>
    </source>
</evidence>
<evidence type="ECO:0000256" key="9">
    <source>
        <dbReference type="ARBA" id="ARBA00022679"/>
    </source>
</evidence>
<evidence type="ECO:0000256" key="14">
    <source>
        <dbReference type="SAM" id="Coils"/>
    </source>
</evidence>
<evidence type="ECO:0000256" key="13">
    <source>
        <dbReference type="ARBA" id="ARBA00022842"/>
    </source>
</evidence>
<feature type="domain" description="GAF" evidence="15">
    <location>
        <begin position="17"/>
        <end position="164"/>
    </location>
</feature>
<comment type="subcellular location">
    <subcellularLocation>
        <location evidence="3">Cytoplasm</location>
    </subcellularLocation>
</comment>
<dbReference type="GO" id="GO:0005737">
    <property type="term" value="C:cytoplasm"/>
    <property type="evidence" value="ECO:0007669"/>
    <property type="project" value="UniProtKB-SubCell"/>
</dbReference>
<reference evidence="16 17" key="1">
    <citation type="submission" date="2015-11" db="EMBL/GenBank/DDBJ databases">
        <title>Genomic analysis of 38 Legionella species identifies large and diverse effector repertoires.</title>
        <authorList>
            <person name="Burstein D."/>
            <person name="Amaro F."/>
            <person name="Zusman T."/>
            <person name="Lifshitz Z."/>
            <person name="Cohen O."/>
            <person name="Gilbert J.A."/>
            <person name="Pupko T."/>
            <person name="Shuman H.A."/>
            <person name="Segal G."/>
        </authorList>
    </citation>
    <scope>NUCLEOTIDE SEQUENCE [LARGE SCALE GENOMIC DNA]</scope>
    <source>
        <strain evidence="16 17">BL-540</strain>
    </source>
</reference>
<evidence type="ECO:0000256" key="4">
    <source>
        <dbReference type="ARBA" id="ARBA00007837"/>
    </source>
</evidence>
<dbReference type="InterPro" id="IPR008279">
    <property type="entry name" value="PEP-util_enz_mobile_dom"/>
</dbReference>
<feature type="coiled-coil region" evidence="14">
    <location>
        <begin position="219"/>
        <end position="253"/>
    </location>
</feature>
<comment type="catalytic activity">
    <reaction evidence="1">
        <text>L-histidyl-[protein] + phosphoenolpyruvate = N(pros)-phospho-L-histidyl-[protein] + pyruvate</text>
        <dbReference type="Rhea" id="RHEA:23880"/>
        <dbReference type="Rhea" id="RHEA-COMP:9745"/>
        <dbReference type="Rhea" id="RHEA-COMP:9746"/>
        <dbReference type="ChEBI" id="CHEBI:15361"/>
        <dbReference type="ChEBI" id="CHEBI:29979"/>
        <dbReference type="ChEBI" id="CHEBI:58702"/>
        <dbReference type="ChEBI" id="CHEBI:64837"/>
        <dbReference type="EC" id="2.7.3.9"/>
    </reaction>
</comment>
<keyword evidence="13" id="KW-0460">Magnesium</keyword>
<dbReference type="PROSITE" id="PS00742">
    <property type="entry name" value="PEP_ENZYMES_2"/>
    <property type="match status" value="1"/>
</dbReference>
<dbReference type="Proteomes" id="UP000055035">
    <property type="component" value="Unassembled WGS sequence"/>
</dbReference>
<dbReference type="GO" id="GO:0046872">
    <property type="term" value="F:metal ion binding"/>
    <property type="evidence" value="ECO:0007669"/>
    <property type="project" value="UniProtKB-KW"/>
</dbReference>
<dbReference type="PATRIC" id="fig|456.5.peg.2262"/>
<protein>
    <recommendedName>
        <fullName evidence="5">phosphoenolpyruvate--protein phosphotransferase</fullName>
        <ecNumber evidence="5">2.7.3.9</ecNumber>
    </recommendedName>
</protein>
<evidence type="ECO:0000256" key="7">
    <source>
        <dbReference type="ARBA" id="ARBA00022490"/>
    </source>
</evidence>
<keyword evidence="9 16" id="KW-0808">Transferase</keyword>
<comment type="similarity">
    <text evidence="4">Belongs to the PEP-utilizing enzyme family.</text>
</comment>
<evidence type="ECO:0000256" key="8">
    <source>
        <dbReference type="ARBA" id="ARBA00022597"/>
    </source>
</evidence>
<keyword evidence="11" id="KW-0479">Metal-binding</keyword>
<dbReference type="EC" id="2.7.3.9" evidence="5"/>
<dbReference type="InterPro" id="IPR000121">
    <property type="entry name" value="PEP_util_C"/>
</dbReference>
<dbReference type="Pfam" id="PF00391">
    <property type="entry name" value="PEP-utilizers"/>
    <property type="match status" value="1"/>
</dbReference>
<dbReference type="SUPFAM" id="SSF51621">
    <property type="entry name" value="Phosphoenolpyruvate/pyruvate domain"/>
    <property type="match status" value="1"/>
</dbReference>
<dbReference type="Gene3D" id="3.50.30.10">
    <property type="entry name" value="Phosphohistidine domain"/>
    <property type="match status" value="1"/>
</dbReference>
<organism evidence="16 17">
    <name type="scientific">Legionella jordanis</name>
    <dbReference type="NCBI Taxonomy" id="456"/>
    <lineage>
        <taxon>Bacteria</taxon>
        <taxon>Pseudomonadati</taxon>
        <taxon>Pseudomonadota</taxon>
        <taxon>Gammaproteobacteria</taxon>
        <taxon>Legionellales</taxon>
        <taxon>Legionellaceae</taxon>
        <taxon>Legionella</taxon>
    </lineage>
</organism>
<dbReference type="InterPro" id="IPR050499">
    <property type="entry name" value="PEP-utilizing_PTS_enzyme"/>
</dbReference>
<dbReference type="Gene3D" id="3.30.450.40">
    <property type="match status" value="1"/>
</dbReference>
<dbReference type="InterPro" id="IPR008731">
    <property type="entry name" value="PTS_EIN"/>
</dbReference>
<dbReference type="InterPro" id="IPR003018">
    <property type="entry name" value="GAF"/>
</dbReference>
<evidence type="ECO:0000256" key="6">
    <source>
        <dbReference type="ARBA" id="ARBA00022448"/>
    </source>
</evidence>
<evidence type="ECO:0000259" key="15">
    <source>
        <dbReference type="SMART" id="SM00065"/>
    </source>
</evidence>
<dbReference type="RefSeq" id="WP_058471523.1">
    <property type="nucleotide sequence ID" value="NZ_CAAAIC010000001.1"/>
</dbReference>
<evidence type="ECO:0000256" key="3">
    <source>
        <dbReference type="ARBA" id="ARBA00004496"/>
    </source>
</evidence>
<dbReference type="InterPro" id="IPR015813">
    <property type="entry name" value="Pyrv/PenolPyrv_kinase-like_dom"/>
</dbReference>
<accession>A0A0W0VDT9</accession>
<dbReference type="InterPro" id="IPR029016">
    <property type="entry name" value="GAF-like_dom_sf"/>
</dbReference>
<dbReference type="GO" id="GO:0009401">
    <property type="term" value="P:phosphoenolpyruvate-dependent sugar phosphotransferase system"/>
    <property type="evidence" value="ECO:0007669"/>
    <property type="project" value="UniProtKB-KW"/>
</dbReference>
<dbReference type="PANTHER" id="PTHR46244:SF1">
    <property type="entry name" value="PHOSPHOENOLPYRUVATE-DEPENDENT PHOSPHOTRANSFERASE SYSTEM"/>
    <property type="match status" value="1"/>
</dbReference>
<dbReference type="EMBL" id="LNYJ01000011">
    <property type="protein sequence ID" value="KTD17801.1"/>
    <property type="molecule type" value="Genomic_DNA"/>
</dbReference>
<dbReference type="SUPFAM" id="SSF55781">
    <property type="entry name" value="GAF domain-like"/>
    <property type="match status" value="1"/>
</dbReference>
<dbReference type="AlphaFoldDB" id="A0A0W0VDT9"/>
<comment type="caution">
    <text evidence="16">The sequence shown here is derived from an EMBL/GenBank/DDBJ whole genome shotgun (WGS) entry which is preliminary data.</text>
</comment>
<dbReference type="NCBIfam" id="NF008283">
    <property type="entry name" value="PRK11061.1"/>
    <property type="match status" value="1"/>
</dbReference>
<keyword evidence="17" id="KW-1185">Reference proteome</keyword>
<dbReference type="Pfam" id="PF01590">
    <property type="entry name" value="GAF"/>
    <property type="match status" value="1"/>
</dbReference>
<dbReference type="Gene3D" id="3.20.20.60">
    <property type="entry name" value="Phosphoenolpyruvate-binding domains"/>
    <property type="match status" value="1"/>
</dbReference>
<dbReference type="NCBIfam" id="TIGR01417">
    <property type="entry name" value="PTS_I_fam"/>
    <property type="match status" value="1"/>
</dbReference>
<evidence type="ECO:0000256" key="1">
    <source>
        <dbReference type="ARBA" id="ARBA00000683"/>
    </source>
</evidence>
<dbReference type="PRINTS" id="PR01736">
    <property type="entry name" value="PHPHTRNFRASE"/>
</dbReference>
<dbReference type="InterPro" id="IPR036637">
    <property type="entry name" value="Phosphohistidine_dom_sf"/>
</dbReference>
<proteinExistence type="inferred from homology"/>
<evidence type="ECO:0000313" key="17">
    <source>
        <dbReference type="Proteomes" id="UP000055035"/>
    </source>
</evidence>
<keyword evidence="10" id="KW-0598">Phosphotransferase system</keyword>
<keyword evidence="14" id="KW-0175">Coiled coil</keyword>
<dbReference type="SUPFAM" id="SSF47831">
    <property type="entry name" value="Enzyme I of the PEP:sugar phosphotransferase system HPr-binding (sub)domain"/>
    <property type="match status" value="1"/>
</dbReference>
<dbReference type="SUPFAM" id="SSF52009">
    <property type="entry name" value="Phosphohistidine domain"/>
    <property type="match status" value="1"/>
</dbReference>
<dbReference type="InterPro" id="IPR036618">
    <property type="entry name" value="PtsI_HPr-bd_sf"/>
</dbReference>
<dbReference type="Gene3D" id="1.10.274.10">
    <property type="entry name" value="PtsI, HPr-binding domain"/>
    <property type="match status" value="1"/>
</dbReference>
<dbReference type="GO" id="GO:0008965">
    <property type="term" value="F:phosphoenolpyruvate-protein phosphotransferase activity"/>
    <property type="evidence" value="ECO:0007669"/>
    <property type="project" value="UniProtKB-EC"/>
</dbReference>